<keyword evidence="2" id="KW-1185">Reference proteome</keyword>
<gene>
    <name evidence="1" type="primary">Vigan.05G014700</name>
    <name evidence="1" type="ORF">VIGAN_05014700</name>
</gene>
<dbReference type="EMBL" id="AP015038">
    <property type="protein sequence ID" value="BAT86830.1"/>
    <property type="molecule type" value="Genomic_DNA"/>
</dbReference>
<accession>A0A0S3S1Y1</accession>
<evidence type="ECO:0000313" key="2">
    <source>
        <dbReference type="Proteomes" id="UP000291084"/>
    </source>
</evidence>
<dbReference type="OrthoDB" id="1927112at2759"/>
<protein>
    <recommendedName>
        <fullName evidence="3">NAF domain-containing protein</fullName>
    </recommendedName>
</protein>
<organism evidence="1 2">
    <name type="scientific">Vigna angularis var. angularis</name>
    <dbReference type="NCBI Taxonomy" id="157739"/>
    <lineage>
        <taxon>Eukaryota</taxon>
        <taxon>Viridiplantae</taxon>
        <taxon>Streptophyta</taxon>
        <taxon>Embryophyta</taxon>
        <taxon>Tracheophyta</taxon>
        <taxon>Spermatophyta</taxon>
        <taxon>Magnoliopsida</taxon>
        <taxon>eudicotyledons</taxon>
        <taxon>Gunneridae</taxon>
        <taxon>Pentapetalae</taxon>
        <taxon>rosids</taxon>
        <taxon>fabids</taxon>
        <taxon>Fabales</taxon>
        <taxon>Fabaceae</taxon>
        <taxon>Papilionoideae</taxon>
        <taxon>50 kb inversion clade</taxon>
        <taxon>NPAAA clade</taxon>
        <taxon>indigoferoid/millettioid clade</taxon>
        <taxon>Phaseoleae</taxon>
        <taxon>Vigna</taxon>
    </lineage>
</organism>
<dbReference type="AlphaFoldDB" id="A0A0S3S1Y1"/>
<proteinExistence type="predicted"/>
<evidence type="ECO:0008006" key="3">
    <source>
        <dbReference type="Google" id="ProtNLM"/>
    </source>
</evidence>
<reference evidence="1 2" key="1">
    <citation type="journal article" date="2015" name="Sci. Rep.">
        <title>The power of single molecule real-time sequencing technology in the de novo assembly of a eukaryotic genome.</title>
        <authorList>
            <person name="Sakai H."/>
            <person name="Naito K."/>
            <person name="Ogiso-Tanaka E."/>
            <person name="Takahashi Y."/>
            <person name="Iseki K."/>
            <person name="Muto C."/>
            <person name="Satou K."/>
            <person name="Teruya K."/>
            <person name="Shiroma A."/>
            <person name="Shimoji M."/>
            <person name="Hirano T."/>
            <person name="Itoh T."/>
            <person name="Kaga A."/>
            <person name="Tomooka N."/>
        </authorList>
    </citation>
    <scope>NUCLEOTIDE SEQUENCE [LARGE SCALE GENOMIC DNA]</scope>
    <source>
        <strain evidence="2">cv. Shumari</strain>
    </source>
</reference>
<evidence type="ECO:0000313" key="1">
    <source>
        <dbReference type="EMBL" id="BAT86830.1"/>
    </source>
</evidence>
<name>A0A0S3S1Y1_PHAAN</name>
<dbReference type="Proteomes" id="UP000291084">
    <property type="component" value="Chromosome 5"/>
</dbReference>
<dbReference type="Gene3D" id="3.30.310.80">
    <property type="entry name" value="Kinase associated domain 1, KA1"/>
    <property type="match status" value="1"/>
</dbReference>
<sequence length="70" mass="8074">MRLANVKVGRKGNLNVATEIFQVAPSLHMVEVRKAKGDTLEFHKFYKKLSTSLDVVVWKTEDDVQMRKKN</sequence>